<comment type="similarity">
    <text evidence="1">Belongs to the UPF0047 family.</text>
</comment>
<dbReference type="AlphaFoldDB" id="A0A077ZLA4"/>
<accession>A0A077ZLA4</accession>
<dbReference type="Pfam" id="PF01894">
    <property type="entry name" value="YjbQ"/>
    <property type="match status" value="1"/>
</dbReference>
<organism evidence="2 3">
    <name type="scientific">Trichuris trichiura</name>
    <name type="common">Whipworm</name>
    <name type="synonym">Trichocephalus trichiurus</name>
    <dbReference type="NCBI Taxonomy" id="36087"/>
    <lineage>
        <taxon>Eukaryota</taxon>
        <taxon>Metazoa</taxon>
        <taxon>Ecdysozoa</taxon>
        <taxon>Nematoda</taxon>
        <taxon>Enoplea</taxon>
        <taxon>Dorylaimia</taxon>
        <taxon>Trichinellida</taxon>
        <taxon>Trichuridae</taxon>
        <taxon>Trichuris</taxon>
    </lineage>
</organism>
<evidence type="ECO:0000256" key="1">
    <source>
        <dbReference type="ARBA" id="ARBA00005534"/>
    </source>
</evidence>
<dbReference type="PANTHER" id="PTHR30615:SF8">
    <property type="entry name" value="UPF0047 PROTEIN C4A8.02C"/>
    <property type="match status" value="1"/>
</dbReference>
<dbReference type="InterPro" id="IPR035917">
    <property type="entry name" value="YjbQ-like_sf"/>
</dbReference>
<dbReference type="STRING" id="36087.A0A077ZLA4"/>
<gene>
    <name evidence="2" type="ORF">TTRE_0000774401</name>
</gene>
<dbReference type="InterPro" id="IPR001602">
    <property type="entry name" value="UPF0047_YjbQ-like"/>
</dbReference>
<evidence type="ECO:0000313" key="2">
    <source>
        <dbReference type="EMBL" id="CDW59410.1"/>
    </source>
</evidence>
<reference evidence="2" key="1">
    <citation type="submission" date="2014-01" db="EMBL/GenBank/DDBJ databases">
        <authorList>
            <person name="Aslett M."/>
        </authorList>
    </citation>
    <scope>NUCLEOTIDE SEQUENCE</scope>
</reference>
<sequence length="163" mass="17834">MAVAQGCKWIQKIISMKSRARGCHLVTDEIENALPELRQISIGVLHLCIQHTSASISLNENWDSSVRVDTEMMLNHLVPEDMPYRHSCEGPDDMPAHVKSALVGATLCIPITNGKLSLGTWQGIWLCEHRNSGGMAFCASSLSKQQHIAGSRKIVATIQGSET</sequence>
<dbReference type="NCBIfam" id="TIGR00149">
    <property type="entry name" value="TIGR00149_YjbQ"/>
    <property type="match status" value="1"/>
</dbReference>
<keyword evidence="3" id="KW-1185">Reference proteome</keyword>
<name>A0A077ZLA4_TRITR</name>
<dbReference type="Gene3D" id="2.60.120.460">
    <property type="entry name" value="YjbQ-like"/>
    <property type="match status" value="1"/>
</dbReference>
<dbReference type="OrthoDB" id="10255963at2759"/>
<dbReference type="EMBL" id="HG806588">
    <property type="protein sequence ID" value="CDW59410.1"/>
    <property type="molecule type" value="Genomic_DNA"/>
</dbReference>
<proteinExistence type="inferred from homology"/>
<dbReference type="SUPFAM" id="SSF111038">
    <property type="entry name" value="YjbQ-like"/>
    <property type="match status" value="1"/>
</dbReference>
<dbReference type="Proteomes" id="UP000030665">
    <property type="component" value="Unassembled WGS sequence"/>
</dbReference>
<dbReference type="PANTHER" id="PTHR30615">
    <property type="entry name" value="UNCHARACTERIZED PROTEIN YJBQ-RELATED"/>
    <property type="match status" value="1"/>
</dbReference>
<reference evidence="2" key="2">
    <citation type="submission" date="2014-03" db="EMBL/GenBank/DDBJ databases">
        <title>The whipworm genome and dual-species transcriptomics of an intimate host-pathogen interaction.</title>
        <authorList>
            <person name="Foth B.J."/>
            <person name="Tsai I.J."/>
            <person name="Reid A.J."/>
            <person name="Bancroft A.J."/>
            <person name="Nichol S."/>
            <person name="Tracey A."/>
            <person name="Holroyd N."/>
            <person name="Cotton J.A."/>
            <person name="Stanley E.J."/>
            <person name="Zarowiecki M."/>
            <person name="Liu J.Z."/>
            <person name="Huckvale T."/>
            <person name="Cooper P.J."/>
            <person name="Grencis R.K."/>
            <person name="Berriman M."/>
        </authorList>
    </citation>
    <scope>NUCLEOTIDE SEQUENCE [LARGE SCALE GENOMIC DNA]</scope>
</reference>
<protein>
    <submittedName>
        <fullName evidence="2">UPF0047 domain containing protein</fullName>
    </submittedName>
</protein>
<evidence type="ECO:0000313" key="3">
    <source>
        <dbReference type="Proteomes" id="UP000030665"/>
    </source>
</evidence>